<dbReference type="EMBL" id="CP053661">
    <property type="protein sequence ID" value="QKD84933.1"/>
    <property type="molecule type" value="Genomic_DNA"/>
</dbReference>
<feature type="transmembrane region" description="Helical" evidence="1">
    <location>
        <begin position="84"/>
        <end position="101"/>
    </location>
</feature>
<keyword evidence="1" id="KW-1133">Transmembrane helix</keyword>
<feature type="transmembrane region" description="Helical" evidence="1">
    <location>
        <begin position="57"/>
        <end position="78"/>
    </location>
</feature>
<dbReference type="KEGG" id="theu:HPC62_12380"/>
<feature type="transmembrane region" description="Helical" evidence="1">
    <location>
        <begin position="113"/>
        <end position="131"/>
    </location>
</feature>
<dbReference type="PANTHER" id="PTHR36367">
    <property type="entry name" value="TRANSMEMBRANE PROTEIN"/>
    <property type="match status" value="1"/>
</dbReference>
<evidence type="ECO:0000313" key="2">
    <source>
        <dbReference type="EMBL" id="QKD84933.1"/>
    </source>
</evidence>
<dbReference type="AlphaFoldDB" id="A0A6M8BQJ6"/>
<protein>
    <recommendedName>
        <fullName evidence="4">DUF2834 domain-containing protein</fullName>
    </recommendedName>
</protein>
<feature type="transmembrane region" description="Helical" evidence="1">
    <location>
        <begin position="16"/>
        <end position="36"/>
    </location>
</feature>
<evidence type="ECO:0000256" key="1">
    <source>
        <dbReference type="SAM" id="Phobius"/>
    </source>
</evidence>
<keyword evidence="3" id="KW-1185">Reference proteome</keyword>
<sequence>MGDSSTQTKGDRPAQAAWVSPLVWLVWLAYVGYVLLSDLPPGPSLLHTSPATLQEAIALSLNFGLVLPALFPAVAPVLHPGLEALFNLTVGWGLLLWGFAIDGRGQRLPILPFLLGTAFLTNVFYLPWLALRRPNPEPPTPPLSRLEQITENRACPLVLGAIALASVVWAVAGRPEFGDGPTRWASLMEILQGDRLAYSFLIDLLVFWLFQGWLVSDDMARRQWVNPAISWIARLVPFVGLVVYMVRRPSFEQAA</sequence>
<keyword evidence="1" id="KW-0812">Transmembrane</keyword>
<proteinExistence type="predicted"/>
<organism evidence="2 3">
    <name type="scientific">Thermoleptolyngbya sichuanensis A183</name>
    <dbReference type="NCBI Taxonomy" id="2737172"/>
    <lineage>
        <taxon>Bacteria</taxon>
        <taxon>Bacillati</taxon>
        <taxon>Cyanobacteriota</taxon>
        <taxon>Cyanophyceae</taxon>
        <taxon>Oculatellales</taxon>
        <taxon>Oculatellaceae</taxon>
        <taxon>Thermoleptolyngbya</taxon>
        <taxon>Thermoleptolyngbya sichuanensis</taxon>
    </lineage>
</organism>
<dbReference type="Proteomes" id="UP000505210">
    <property type="component" value="Chromosome"/>
</dbReference>
<evidence type="ECO:0000313" key="3">
    <source>
        <dbReference type="Proteomes" id="UP000505210"/>
    </source>
</evidence>
<feature type="transmembrane region" description="Helical" evidence="1">
    <location>
        <begin position="196"/>
        <end position="216"/>
    </location>
</feature>
<evidence type="ECO:0008006" key="4">
    <source>
        <dbReference type="Google" id="ProtNLM"/>
    </source>
</evidence>
<name>A0A6M8BQJ6_9CYAN</name>
<feature type="transmembrane region" description="Helical" evidence="1">
    <location>
        <begin position="228"/>
        <end position="246"/>
    </location>
</feature>
<reference evidence="2 3" key="1">
    <citation type="submission" date="2020-05" db="EMBL/GenBank/DDBJ databases">
        <title>Complete genome sequence of of a novel Thermoleptolyngbya strain isolated from hot springs of Ganzi, Sichuan China.</title>
        <authorList>
            <person name="Tang J."/>
            <person name="Daroch M."/>
            <person name="Li L."/>
            <person name="Waleron K."/>
            <person name="Waleron M."/>
            <person name="Waleron M."/>
        </authorList>
    </citation>
    <scope>NUCLEOTIDE SEQUENCE [LARGE SCALE GENOMIC DNA]</scope>
    <source>
        <strain evidence="2 3">PKUAC-SCTA183</strain>
    </source>
</reference>
<accession>A0A6M8BQJ6</accession>
<gene>
    <name evidence="2" type="ORF">HPC62_12380</name>
</gene>
<keyword evidence="1" id="KW-0472">Membrane</keyword>
<dbReference type="PANTHER" id="PTHR36367:SF2">
    <property type="entry name" value="TRANSMEMBRANE PROTEIN"/>
    <property type="match status" value="1"/>
</dbReference>